<proteinExistence type="predicted"/>
<gene>
    <name evidence="1" type="ORF">LEP1GSC008_3730</name>
</gene>
<dbReference type="EMBL" id="ANCE01000008">
    <property type="protein sequence ID" value="EMK26135.1"/>
    <property type="molecule type" value="Genomic_DNA"/>
</dbReference>
<name>M6FCI6_9LEPT</name>
<dbReference type="AlphaFoldDB" id="M6FCI6"/>
<dbReference type="Proteomes" id="UP000011980">
    <property type="component" value="Unassembled WGS sequence"/>
</dbReference>
<reference evidence="1 2" key="1">
    <citation type="submission" date="2013-01" db="EMBL/GenBank/DDBJ databases">
        <authorList>
            <person name="Harkins D.M."/>
            <person name="Durkin A.S."/>
            <person name="Brinkac L.M."/>
            <person name="Haft D.H."/>
            <person name="Selengut J.D."/>
            <person name="Sanka R."/>
            <person name="DePew J."/>
            <person name="Purushe J."/>
            <person name="Galloway R.L."/>
            <person name="Vinetz J.M."/>
            <person name="Sutton G.G."/>
            <person name="Nierman W.C."/>
            <person name="Fouts D.E."/>
        </authorList>
    </citation>
    <scope>NUCLEOTIDE SEQUENCE [LARGE SCALE GENOMIC DNA]</scope>
    <source>
        <strain evidence="1 2">Nikolaevo</strain>
    </source>
</reference>
<comment type="caution">
    <text evidence="1">The sequence shown here is derived from an EMBL/GenBank/DDBJ whole genome shotgun (WGS) entry which is preliminary data.</text>
</comment>
<accession>M6FCI6</accession>
<protein>
    <submittedName>
        <fullName evidence="1">Uncharacterized protein</fullName>
    </submittedName>
</protein>
<organism evidence="1 2">
    <name type="scientific">Leptospira kirschneri serovar Bulgarica str. Nikolaevo</name>
    <dbReference type="NCBI Taxonomy" id="1240687"/>
    <lineage>
        <taxon>Bacteria</taxon>
        <taxon>Pseudomonadati</taxon>
        <taxon>Spirochaetota</taxon>
        <taxon>Spirochaetia</taxon>
        <taxon>Leptospirales</taxon>
        <taxon>Leptospiraceae</taxon>
        <taxon>Leptospira</taxon>
    </lineage>
</organism>
<dbReference type="PATRIC" id="fig|1240687.3.peg.173"/>
<evidence type="ECO:0000313" key="2">
    <source>
        <dbReference type="Proteomes" id="UP000011980"/>
    </source>
</evidence>
<evidence type="ECO:0000313" key="1">
    <source>
        <dbReference type="EMBL" id="EMK26135.1"/>
    </source>
</evidence>
<sequence>MSLRFQRQSKVRLLVPLFKKIDFIKSNSKFIYKGFKNK</sequence>